<organism evidence="12">
    <name type="scientific">Aphanomyces astaci</name>
    <name type="common">Crayfish plague agent</name>
    <dbReference type="NCBI Taxonomy" id="112090"/>
    <lineage>
        <taxon>Eukaryota</taxon>
        <taxon>Sar</taxon>
        <taxon>Stramenopiles</taxon>
        <taxon>Oomycota</taxon>
        <taxon>Saprolegniomycetes</taxon>
        <taxon>Saprolegniales</taxon>
        <taxon>Verrucalvaceae</taxon>
        <taxon>Aphanomyces</taxon>
    </lineage>
</organism>
<dbReference type="SUPFAM" id="SSF52374">
    <property type="entry name" value="Nucleotidylyl transferase"/>
    <property type="match status" value="1"/>
</dbReference>
<dbReference type="Gene3D" id="3.30.1300.10">
    <property type="entry name" value="Pantoate-beta-alanine ligase, C-terminal domain"/>
    <property type="match status" value="1"/>
</dbReference>
<dbReference type="EC" id="6.3.2.1" evidence="3"/>
<dbReference type="GO" id="GO:0005524">
    <property type="term" value="F:ATP binding"/>
    <property type="evidence" value="ECO:0007669"/>
    <property type="project" value="UniProtKB-KW"/>
</dbReference>
<proteinExistence type="inferred from homology"/>
<dbReference type="GO" id="GO:0004592">
    <property type="term" value="F:pantoate-beta-alanine ligase activity"/>
    <property type="evidence" value="ECO:0007669"/>
    <property type="project" value="UniProtKB-EC"/>
</dbReference>
<dbReference type="Pfam" id="PF02569">
    <property type="entry name" value="Pantoate_ligase"/>
    <property type="match status" value="1"/>
</dbReference>
<keyword evidence="8" id="KW-0067">ATP-binding</keyword>
<dbReference type="STRING" id="112090.W4FTC6"/>
<keyword evidence="7" id="KW-0547">Nucleotide-binding</keyword>
<evidence type="ECO:0000256" key="6">
    <source>
        <dbReference type="ARBA" id="ARBA00022655"/>
    </source>
</evidence>
<comment type="pathway">
    <text evidence="1">Cofactor biosynthesis; (R)-pantothenate biosynthesis; (R)-pantothenate from (R)-pantoate and beta-alanine: step 1/1.</text>
</comment>
<dbReference type="InterPro" id="IPR042176">
    <property type="entry name" value="Pantoate_ligase_C"/>
</dbReference>
<accession>W4FTC6</accession>
<dbReference type="GO" id="GO:0015940">
    <property type="term" value="P:pantothenate biosynthetic process"/>
    <property type="evidence" value="ECO:0007669"/>
    <property type="project" value="UniProtKB-UniPathway"/>
</dbReference>
<dbReference type="OrthoDB" id="2020436at2759"/>
<dbReference type="CDD" id="cd00560">
    <property type="entry name" value="PanC"/>
    <property type="match status" value="1"/>
</dbReference>
<evidence type="ECO:0000313" key="12">
    <source>
        <dbReference type="EMBL" id="ETV70074.1"/>
    </source>
</evidence>
<evidence type="ECO:0000256" key="4">
    <source>
        <dbReference type="ARBA" id="ARBA00015647"/>
    </source>
</evidence>
<dbReference type="InterPro" id="IPR003721">
    <property type="entry name" value="Pantoate_ligase"/>
</dbReference>
<comment type="similarity">
    <text evidence="2">Belongs to the pantothenate synthetase family.</text>
</comment>
<evidence type="ECO:0000256" key="8">
    <source>
        <dbReference type="ARBA" id="ARBA00022840"/>
    </source>
</evidence>
<evidence type="ECO:0000256" key="1">
    <source>
        <dbReference type="ARBA" id="ARBA00004990"/>
    </source>
</evidence>
<dbReference type="InterPro" id="IPR014729">
    <property type="entry name" value="Rossmann-like_a/b/a_fold"/>
</dbReference>
<evidence type="ECO:0000256" key="7">
    <source>
        <dbReference type="ARBA" id="ARBA00022741"/>
    </source>
</evidence>
<gene>
    <name evidence="12" type="ORF">H257_14412</name>
</gene>
<comment type="catalytic activity">
    <reaction evidence="11">
        <text>(R)-pantoate + beta-alanine + ATP = (R)-pantothenate + AMP + diphosphate + H(+)</text>
        <dbReference type="Rhea" id="RHEA:10912"/>
        <dbReference type="ChEBI" id="CHEBI:15378"/>
        <dbReference type="ChEBI" id="CHEBI:15980"/>
        <dbReference type="ChEBI" id="CHEBI:29032"/>
        <dbReference type="ChEBI" id="CHEBI:30616"/>
        <dbReference type="ChEBI" id="CHEBI:33019"/>
        <dbReference type="ChEBI" id="CHEBI:57966"/>
        <dbReference type="ChEBI" id="CHEBI:456215"/>
        <dbReference type="EC" id="6.3.2.1"/>
    </reaction>
</comment>
<evidence type="ECO:0000256" key="9">
    <source>
        <dbReference type="ARBA" id="ARBA00029902"/>
    </source>
</evidence>
<name>W4FTC6_APHAT</name>
<dbReference type="Gene3D" id="3.40.50.620">
    <property type="entry name" value="HUPs"/>
    <property type="match status" value="1"/>
</dbReference>
<evidence type="ECO:0000256" key="5">
    <source>
        <dbReference type="ARBA" id="ARBA00022598"/>
    </source>
</evidence>
<dbReference type="NCBIfam" id="TIGR00018">
    <property type="entry name" value="panC"/>
    <property type="match status" value="1"/>
</dbReference>
<keyword evidence="5 12" id="KW-0436">Ligase</keyword>
<dbReference type="RefSeq" id="XP_009840517.1">
    <property type="nucleotide sequence ID" value="XM_009842215.1"/>
</dbReference>
<evidence type="ECO:0000256" key="2">
    <source>
        <dbReference type="ARBA" id="ARBA00009256"/>
    </source>
</evidence>
<dbReference type="PANTHER" id="PTHR21299:SF1">
    <property type="entry name" value="PANTOATE--BETA-ALANINE LIGASE"/>
    <property type="match status" value="1"/>
</dbReference>
<reference evidence="12" key="1">
    <citation type="submission" date="2013-12" db="EMBL/GenBank/DDBJ databases">
        <title>The Genome Sequence of Aphanomyces astaci APO3.</title>
        <authorList>
            <consortium name="The Broad Institute Genomics Platform"/>
            <person name="Russ C."/>
            <person name="Tyler B."/>
            <person name="van West P."/>
            <person name="Dieguez-Uribeondo J."/>
            <person name="Young S.K."/>
            <person name="Zeng Q."/>
            <person name="Gargeya S."/>
            <person name="Fitzgerald M."/>
            <person name="Abouelleil A."/>
            <person name="Alvarado L."/>
            <person name="Chapman S.B."/>
            <person name="Gainer-Dewar J."/>
            <person name="Goldberg J."/>
            <person name="Griggs A."/>
            <person name="Gujja S."/>
            <person name="Hansen M."/>
            <person name="Howarth C."/>
            <person name="Imamovic A."/>
            <person name="Ireland A."/>
            <person name="Larimer J."/>
            <person name="McCowan C."/>
            <person name="Murphy C."/>
            <person name="Pearson M."/>
            <person name="Poon T.W."/>
            <person name="Priest M."/>
            <person name="Roberts A."/>
            <person name="Saif S."/>
            <person name="Shea T."/>
            <person name="Sykes S."/>
            <person name="Wortman J."/>
            <person name="Nusbaum C."/>
            <person name="Birren B."/>
        </authorList>
    </citation>
    <scope>NUCLEOTIDE SEQUENCE [LARGE SCALE GENOMIC DNA]</scope>
    <source>
        <strain evidence="12">APO3</strain>
    </source>
</reference>
<dbReference type="InterPro" id="IPR004821">
    <property type="entry name" value="Cyt_trans-like"/>
</dbReference>
<protein>
    <recommendedName>
        <fullName evidence="4">Pantoate--beta-alanine ligase</fullName>
        <ecNumber evidence="3">6.3.2.1</ecNumber>
    </recommendedName>
    <alternativeName>
        <fullName evidence="10">Pantoate-activating enzyme</fullName>
    </alternativeName>
    <alternativeName>
        <fullName evidence="9">Pantothenate synthetase</fullName>
    </alternativeName>
</protein>
<dbReference type="PANTHER" id="PTHR21299">
    <property type="entry name" value="CYTIDYLATE KINASE/PANTOATE-BETA-ALANINE LIGASE"/>
    <property type="match status" value="1"/>
</dbReference>
<dbReference type="EMBL" id="KI913170">
    <property type="protein sequence ID" value="ETV70074.1"/>
    <property type="molecule type" value="Genomic_DNA"/>
</dbReference>
<dbReference type="GeneID" id="20816408"/>
<evidence type="ECO:0000256" key="10">
    <source>
        <dbReference type="ARBA" id="ARBA00032806"/>
    </source>
</evidence>
<dbReference type="UniPathway" id="UPA00028">
    <property type="reaction ID" value="UER00005"/>
</dbReference>
<dbReference type="HAMAP" id="MF_00158">
    <property type="entry name" value="PanC"/>
    <property type="match status" value="1"/>
</dbReference>
<evidence type="ECO:0000256" key="3">
    <source>
        <dbReference type="ARBA" id="ARBA00012219"/>
    </source>
</evidence>
<sequence>MKRMRHFREFESDTMLRVSWRHVKKSRASMRRASTLQVCDTIESYRKVRGSIAPGATVGFVPTMGGLHAGHLSLIQEARKRCDVVVASVFVNPAQFGPNEDFEKYPRTLEADLALLRQENVDIVFTPARDSMYSSSFRTYVDPEGFNDVPEGQCRPGFFRGVATIVAKLFNIVAPTHAFFGQKDAVQCVVIKRVIADLNFPIELHVLDTCREPSGLAMSTRNQYLTPQERQASAVIFAGLKQAADVFAAATAATVPASVLRATIEKVYKSEPRLQSIQYISIASKETMDELDDVSKDQGAIISVAVKVGQCRLIDNIVL</sequence>
<dbReference type="NCBIfam" id="TIGR00125">
    <property type="entry name" value="cyt_tran_rel"/>
    <property type="match status" value="1"/>
</dbReference>
<dbReference type="AlphaFoldDB" id="W4FTC6"/>
<keyword evidence="6" id="KW-0566">Pantothenate biosynthesis</keyword>
<dbReference type="VEuPathDB" id="FungiDB:H257_14412"/>
<evidence type="ECO:0000256" key="11">
    <source>
        <dbReference type="ARBA" id="ARBA00048258"/>
    </source>
</evidence>